<dbReference type="OMA" id="RYVPMSF"/>
<reference evidence="2 3" key="1">
    <citation type="journal article" date="2013" name="PLoS Genet.">
        <title>Distinctive expansion of potential virulence genes in the genome of the oomycete fish pathogen Saprolegnia parasitica.</title>
        <authorList>
            <person name="Jiang R.H."/>
            <person name="de Bruijn I."/>
            <person name="Haas B.J."/>
            <person name="Belmonte R."/>
            <person name="Lobach L."/>
            <person name="Christie J."/>
            <person name="van den Ackerveken G."/>
            <person name="Bottin A."/>
            <person name="Bulone V."/>
            <person name="Diaz-Moreno S.M."/>
            <person name="Dumas B."/>
            <person name="Fan L."/>
            <person name="Gaulin E."/>
            <person name="Govers F."/>
            <person name="Grenville-Briggs L.J."/>
            <person name="Horner N.R."/>
            <person name="Levin J.Z."/>
            <person name="Mammella M."/>
            <person name="Meijer H.J."/>
            <person name="Morris P."/>
            <person name="Nusbaum C."/>
            <person name="Oome S."/>
            <person name="Phillips A.J."/>
            <person name="van Rooyen D."/>
            <person name="Rzeszutek E."/>
            <person name="Saraiva M."/>
            <person name="Secombes C.J."/>
            <person name="Seidl M.F."/>
            <person name="Snel B."/>
            <person name="Stassen J.H."/>
            <person name="Sykes S."/>
            <person name="Tripathy S."/>
            <person name="van den Berg H."/>
            <person name="Vega-Arreguin J.C."/>
            <person name="Wawra S."/>
            <person name="Young S.K."/>
            <person name="Zeng Q."/>
            <person name="Dieguez-Uribeondo J."/>
            <person name="Russ C."/>
            <person name="Tyler B.M."/>
            <person name="van West P."/>
        </authorList>
    </citation>
    <scope>NUCLEOTIDE SEQUENCE [LARGE SCALE GENOMIC DNA]</scope>
    <source>
        <strain evidence="2 3">CBS 223.65</strain>
    </source>
</reference>
<sequence>MAEDKTTASGEAFVLGMLDPSSFEYSLHWSSEEIDMLDSLAHEVSPDEDTSSINGSVTESVAGSVASSASQPSEKRQALAMKRHRKKKREEHNELKRAAFELETKLRELQQSRAVQDILQPPSKWQALATNEAKLEQQAKLENKQLKELVQDHMATAQAFANLLEKTWHQSKVKALVENANDKWKQLVLVADPSLRATAINLILEREFGRMDSAYVEAGLIDAPFGVQKHVSRYTHANSLEFHTIVCRYTPLPLQTVLDGSWNVLRGTASIQGFNRYCNGLVDIDAATIYVDGWFVHPLGHFQRRTLMKQFRDESRVVIVCRSIDFDELTPYDPSLPHANEVSWNVLEANPDGGTNVKFFQKFRPSKWTASTPMNPQWAETFDQHSAMISHSVHKYIDDFAAGTARDEYHQL</sequence>
<feature type="region of interest" description="Disordered" evidence="1">
    <location>
        <begin position="60"/>
        <end position="92"/>
    </location>
</feature>
<gene>
    <name evidence="2" type="ORF">SPRG_01194</name>
</gene>
<feature type="non-terminal residue" evidence="2">
    <location>
        <position position="1"/>
    </location>
</feature>
<dbReference type="VEuPathDB" id="FungiDB:SPRG_01194"/>
<proteinExistence type="predicted"/>
<protein>
    <recommendedName>
        <fullName evidence="4">START domain-containing protein</fullName>
    </recommendedName>
</protein>
<accession>A0A067D800</accession>
<feature type="compositionally biased region" description="Low complexity" evidence="1">
    <location>
        <begin position="60"/>
        <end position="72"/>
    </location>
</feature>
<evidence type="ECO:0000313" key="3">
    <source>
        <dbReference type="Proteomes" id="UP000030745"/>
    </source>
</evidence>
<organism evidence="2 3">
    <name type="scientific">Saprolegnia parasitica (strain CBS 223.65)</name>
    <dbReference type="NCBI Taxonomy" id="695850"/>
    <lineage>
        <taxon>Eukaryota</taxon>
        <taxon>Sar</taxon>
        <taxon>Stramenopiles</taxon>
        <taxon>Oomycota</taxon>
        <taxon>Saprolegniomycetes</taxon>
        <taxon>Saprolegniales</taxon>
        <taxon>Saprolegniaceae</taxon>
        <taxon>Saprolegnia</taxon>
    </lineage>
</organism>
<dbReference type="EMBL" id="KK583190">
    <property type="protein sequence ID" value="KDO35127.1"/>
    <property type="molecule type" value="Genomic_DNA"/>
</dbReference>
<evidence type="ECO:0000256" key="1">
    <source>
        <dbReference type="SAM" id="MobiDB-lite"/>
    </source>
</evidence>
<dbReference type="RefSeq" id="XP_012194776.1">
    <property type="nucleotide sequence ID" value="XM_012339386.1"/>
</dbReference>
<name>A0A067D800_SAPPC</name>
<dbReference type="Proteomes" id="UP000030745">
    <property type="component" value="Unassembled WGS sequence"/>
</dbReference>
<evidence type="ECO:0000313" key="2">
    <source>
        <dbReference type="EMBL" id="KDO35127.1"/>
    </source>
</evidence>
<dbReference type="GeneID" id="24123797"/>
<dbReference type="KEGG" id="spar:SPRG_01194"/>
<dbReference type="OrthoDB" id="10286210at2759"/>
<dbReference type="AlphaFoldDB" id="A0A067D800"/>
<evidence type="ECO:0008006" key="4">
    <source>
        <dbReference type="Google" id="ProtNLM"/>
    </source>
</evidence>
<keyword evidence="3" id="KW-1185">Reference proteome</keyword>